<evidence type="ECO:0000256" key="4">
    <source>
        <dbReference type="ARBA" id="ARBA00022452"/>
    </source>
</evidence>
<organism evidence="11 12">
    <name type="scientific">Escherichia coli</name>
    <dbReference type="NCBI Taxonomy" id="562"/>
    <lineage>
        <taxon>Bacteria</taxon>
        <taxon>Pseudomonadati</taxon>
        <taxon>Pseudomonadota</taxon>
        <taxon>Gammaproteobacteria</taxon>
        <taxon>Enterobacterales</taxon>
        <taxon>Enterobacteriaceae</taxon>
        <taxon>Escherichia</taxon>
    </lineage>
</organism>
<dbReference type="InterPro" id="IPR012910">
    <property type="entry name" value="Plug_dom"/>
</dbReference>
<dbReference type="GO" id="GO:0015344">
    <property type="term" value="F:siderophore uptake transmembrane transporter activity"/>
    <property type="evidence" value="ECO:0007669"/>
    <property type="project" value="TreeGrafter"/>
</dbReference>
<dbReference type="InterPro" id="IPR037066">
    <property type="entry name" value="Plug_dom_sf"/>
</dbReference>
<keyword evidence="4 8" id="KW-1134">Transmembrane beta strand</keyword>
<evidence type="ECO:0000259" key="10">
    <source>
        <dbReference type="Pfam" id="PF07715"/>
    </source>
</evidence>
<dbReference type="Pfam" id="PF07715">
    <property type="entry name" value="Plug"/>
    <property type="match status" value="1"/>
</dbReference>
<evidence type="ECO:0000256" key="8">
    <source>
        <dbReference type="PROSITE-ProRule" id="PRU01360"/>
    </source>
</evidence>
<gene>
    <name evidence="11" type="primary">hxuC_3</name>
    <name evidence="11" type="ORF">NCTC7928_00120</name>
</gene>
<proteinExistence type="inferred from homology"/>
<evidence type="ECO:0000256" key="5">
    <source>
        <dbReference type="ARBA" id="ARBA00022692"/>
    </source>
</evidence>
<keyword evidence="5 8" id="KW-0812">Transmembrane</keyword>
<evidence type="ECO:0000313" key="12">
    <source>
        <dbReference type="Proteomes" id="UP000254877"/>
    </source>
</evidence>
<accession>A0A376L5M8</accession>
<keyword evidence="7 8" id="KW-0998">Cell outer membrane</keyword>
<dbReference type="GO" id="GO:0044718">
    <property type="term" value="P:siderophore transmembrane transport"/>
    <property type="evidence" value="ECO:0007669"/>
    <property type="project" value="TreeGrafter"/>
</dbReference>
<evidence type="ECO:0000313" key="11">
    <source>
        <dbReference type="EMBL" id="STF37540.1"/>
    </source>
</evidence>
<evidence type="ECO:0000256" key="3">
    <source>
        <dbReference type="ARBA" id="ARBA00022448"/>
    </source>
</evidence>
<feature type="domain" description="TonB-dependent receptor plug" evidence="10">
    <location>
        <begin position="45"/>
        <end position="149"/>
    </location>
</feature>
<sequence length="330" mass="35189">MYMNVIRNVICTLIILPIGLQAETSHSSMAKDTITVVATGNQNTVFETPSMVSVVTNDTPWSQNAVTSAGMLKGVAGLSQTGAGRTNGQTFNLRGYDKSGVLVLVDGIRQLSDMAKSSGTYLDPALVKRIEVVRGPNSSLYGSGGLGGVVDFRTADAADFLPPGETNGLSLWGNIASGDHSTGSGLTWFGKTGKADALLSVIMRKRGNIYQSDGERAPNKEKPAALFAKGSVGITDSNKAGASLRLYRNNTTEPAIPLRHMVTAACVTEKQYKMTVQFWYQYAPVDNSLINVKSTLYLSDITIKTNGQTKRQNGETTEPPVLMLSTGVIL</sequence>
<reference evidence="11 12" key="1">
    <citation type="submission" date="2018-06" db="EMBL/GenBank/DDBJ databases">
        <authorList>
            <consortium name="Pathogen Informatics"/>
            <person name="Doyle S."/>
        </authorList>
    </citation>
    <scope>NUCLEOTIDE SEQUENCE [LARGE SCALE GENOMIC DNA]</scope>
    <source>
        <strain evidence="11 12">NCTC7928</strain>
    </source>
</reference>
<dbReference type="PANTHER" id="PTHR30069:SF41">
    <property type="entry name" value="HEME_HEMOPEXIN UTILIZATION PROTEIN C"/>
    <property type="match status" value="1"/>
</dbReference>
<dbReference type="SUPFAM" id="SSF56935">
    <property type="entry name" value="Porins"/>
    <property type="match status" value="1"/>
</dbReference>
<dbReference type="PROSITE" id="PS52016">
    <property type="entry name" value="TONB_DEPENDENT_REC_3"/>
    <property type="match status" value="1"/>
</dbReference>
<dbReference type="Gene3D" id="2.40.170.20">
    <property type="entry name" value="TonB-dependent receptor, beta-barrel domain"/>
    <property type="match status" value="1"/>
</dbReference>
<dbReference type="EMBL" id="UGAB01000001">
    <property type="protein sequence ID" value="STF37540.1"/>
    <property type="molecule type" value="Genomic_DNA"/>
</dbReference>
<evidence type="ECO:0000256" key="6">
    <source>
        <dbReference type="ARBA" id="ARBA00023136"/>
    </source>
</evidence>
<dbReference type="Gene3D" id="2.170.130.10">
    <property type="entry name" value="TonB-dependent receptor, plug domain"/>
    <property type="match status" value="1"/>
</dbReference>
<keyword evidence="9" id="KW-0732">Signal</keyword>
<dbReference type="Proteomes" id="UP000254877">
    <property type="component" value="Unassembled WGS sequence"/>
</dbReference>
<keyword evidence="6 8" id="KW-0472">Membrane</keyword>
<protein>
    <submittedName>
        <fullName evidence="11">Putative outer membrane heme/hemoglobin receptor</fullName>
    </submittedName>
</protein>
<evidence type="ECO:0000256" key="2">
    <source>
        <dbReference type="ARBA" id="ARBA00009810"/>
    </source>
</evidence>
<dbReference type="InterPro" id="IPR039426">
    <property type="entry name" value="TonB-dep_rcpt-like"/>
</dbReference>
<evidence type="ECO:0000256" key="9">
    <source>
        <dbReference type="SAM" id="SignalP"/>
    </source>
</evidence>
<feature type="chain" id="PRO_5016729997" evidence="9">
    <location>
        <begin position="23"/>
        <end position="330"/>
    </location>
</feature>
<evidence type="ECO:0000256" key="7">
    <source>
        <dbReference type="ARBA" id="ARBA00023237"/>
    </source>
</evidence>
<keyword evidence="11" id="KW-0675">Receptor</keyword>
<evidence type="ECO:0000256" key="1">
    <source>
        <dbReference type="ARBA" id="ARBA00004571"/>
    </source>
</evidence>
<comment type="similarity">
    <text evidence="2 8">Belongs to the TonB-dependent receptor family.</text>
</comment>
<dbReference type="PANTHER" id="PTHR30069">
    <property type="entry name" value="TONB-DEPENDENT OUTER MEMBRANE RECEPTOR"/>
    <property type="match status" value="1"/>
</dbReference>
<feature type="signal peptide" evidence="9">
    <location>
        <begin position="1"/>
        <end position="22"/>
    </location>
</feature>
<dbReference type="AlphaFoldDB" id="A0A376L5M8"/>
<dbReference type="GO" id="GO:0009279">
    <property type="term" value="C:cell outer membrane"/>
    <property type="evidence" value="ECO:0007669"/>
    <property type="project" value="UniProtKB-SubCell"/>
</dbReference>
<keyword evidence="3 8" id="KW-0813">Transport</keyword>
<name>A0A376L5M8_ECOLX</name>
<dbReference type="InterPro" id="IPR036942">
    <property type="entry name" value="Beta-barrel_TonB_sf"/>
</dbReference>
<comment type="subcellular location">
    <subcellularLocation>
        <location evidence="1 8">Cell outer membrane</location>
        <topology evidence="1 8">Multi-pass membrane protein</topology>
    </subcellularLocation>
</comment>